<feature type="transmembrane region" description="Helical" evidence="1">
    <location>
        <begin position="12"/>
        <end position="31"/>
    </location>
</feature>
<protein>
    <recommendedName>
        <fullName evidence="6">DUF4239 domain-containing protein</fullName>
    </recommendedName>
</protein>
<dbReference type="KEGG" id="rid:RIdsm_04124"/>
<gene>
    <name evidence="3" type="ORF">RIdsm_04124</name>
    <name evidence="2" type="ORF">XM52_17375</name>
</gene>
<evidence type="ECO:0000313" key="4">
    <source>
        <dbReference type="Proteomes" id="UP000051401"/>
    </source>
</evidence>
<sequence length="265" mass="29059">MIETLLKVSTGLGALAFVVVTIALSLASYFLTRAVFSLRRDRGETDLANSIVVRVSALHALILALVFAQEIVNVRDISTAASREAVLVGDTFYDLRRYDDEGTLDIRTHVAEYTRAVLYEEWPSLASEKALSETAWAAWEAAYSGILSLEPANDRQDVLKDLMVSQVRELSGLRRQRENAGLAGVHTLFLIAAVAGVALTSAAFYTYAPKPQNLFLISIFSLYTGLVIFFIFAFADPYDPPAQVKPIGLERIYGGEIRALAPPPD</sequence>
<accession>A0A0T5P629</accession>
<dbReference type="Proteomes" id="UP000051401">
    <property type="component" value="Unassembled WGS sequence"/>
</dbReference>
<dbReference type="OrthoDB" id="8016862at2"/>
<dbReference type="Pfam" id="PF14023">
    <property type="entry name" value="Bestrophin-like"/>
    <property type="match status" value="1"/>
</dbReference>
<dbReference type="PATRIC" id="fig|540747.5.peg.1211"/>
<keyword evidence="1" id="KW-0472">Membrane</keyword>
<evidence type="ECO:0000313" key="5">
    <source>
        <dbReference type="Proteomes" id="UP000325785"/>
    </source>
</evidence>
<evidence type="ECO:0000256" key="1">
    <source>
        <dbReference type="SAM" id="Phobius"/>
    </source>
</evidence>
<dbReference type="STRING" id="540747.SAMN04488031_105262"/>
<organism evidence="2 4">
    <name type="scientific">Roseovarius indicus</name>
    <dbReference type="NCBI Taxonomy" id="540747"/>
    <lineage>
        <taxon>Bacteria</taxon>
        <taxon>Pseudomonadati</taxon>
        <taxon>Pseudomonadota</taxon>
        <taxon>Alphaproteobacteria</taxon>
        <taxon>Rhodobacterales</taxon>
        <taxon>Roseobacteraceae</taxon>
        <taxon>Roseovarius</taxon>
    </lineage>
</organism>
<dbReference type="InterPro" id="IPR025333">
    <property type="entry name" value="DUF4239"/>
</dbReference>
<feature type="transmembrane region" description="Helical" evidence="1">
    <location>
        <begin position="183"/>
        <end position="208"/>
    </location>
</feature>
<dbReference type="RefSeq" id="WP_057817838.1">
    <property type="nucleotide sequence ID" value="NZ_CP031598.1"/>
</dbReference>
<dbReference type="EMBL" id="LAXI01000012">
    <property type="protein sequence ID" value="KRS16667.1"/>
    <property type="molecule type" value="Genomic_DNA"/>
</dbReference>
<evidence type="ECO:0000313" key="2">
    <source>
        <dbReference type="EMBL" id="KRS16667.1"/>
    </source>
</evidence>
<dbReference type="EMBL" id="CP031598">
    <property type="protein sequence ID" value="QEW28294.1"/>
    <property type="molecule type" value="Genomic_DNA"/>
</dbReference>
<feature type="transmembrane region" description="Helical" evidence="1">
    <location>
        <begin position="214"/>
        <end position="235"/>
    </location>
</feature>
<keyword evidence="4" id="KW-1185">Reference proteome</keyword>
<evidence type="ECO:0000313" key="3">
    <source>
        <dbReference type="EMBL" id="QEW28294.1"/>
    </source>
</evidence>
<reference evidence="2 4" key="1">
    <citation type="submission" date="2015-04" db="EMBL/GenBank/DDBJ databases">
        <title>The draft genome sequence of Roseovarius indicus B108T.</title>
        <authorList>
            <person name="Li G."/>
            <person name="Lai Q."/>
            <person name="Shao Z."/>
            <person name="Yan P."/>
        </authorList>
    </citation>
    <scope>NUCLEOTIDE SEQUENCE [LARGE SCALE GENOMIC DNA]</scope>
    <source>
        <strain evidence="2 4">B108</strain>
    </source>
</reference>
<keyword evidence="1" id="KW-1133">Transmembrane helix</keyword>
<reference evidence="3 5" key="2">
    <citation type="submission" date="2018-08" db="EMBL/GenBank/DDBJ databases">
        <title>Genetic Globetrotter - A new plasmid hitch-hiking vast phylogenetic and geographic distances.</title>
        <authorList>
            <person name="Vollmers J."/>
            <person name="Petersen J."/>
        </authorList>
    </citation>
    <scope>NUCLEOTIDE SEQUENCE [LARGE SCALE GENOMIC DNA]</scope>
    <source>
        <strain evidence="3 5">DSM 26383</strain>
    </source>
</reference>
<evidence type="ECO:0008006" key="6">
    <source>
        <dbReference type="Google" id="ProtNLM"/>
    </source>
</evidence>
<dbReference type="Proteomes" id="UP000325785">
    <property type="component" value="Chromosome"/>
</dbReference>
<dbReference type="AlphaFoldDB" id="A0A0T5P629"/>
<keyword evidence="1" id="KW-0812">Transmembrane</keyword>
<name>A0A0T5P629_9RHOB</name>
<proteinExistence type="predicted"/>